<evidence type="ECO:0000313" key="7">
    <source>
        <dbReference type="EMBL" id="BAU56684.1"/>
    </source>
</evidence>
<dbReference type="PRINTS" id="PR01594">
    <property type="entry name" value="SECBCHAPRONE"/>
</dbReference>
<comment type="subunit">
    <text evidence="5">Homotetramer, a dimer of dimers. One homotetramer interacts with 1 SecA dimer.</text>
</comment>
<feature type="compositionally biased region" description="Polar residues" evidence="6">
    <location>
        <begin position="1"/>
        <end position="14"/>
    </location>
</feature>
<dbReference type="SUPFAM" id="SSF54611">
    <property type="entry name" value="SecB-like"/>
    <property type="match status" value="1"/>
</dbReference>
<evidence type="ECO:0000256" key="3">
    <source>
        <dbReference type="ARBA" id="ARBA00022927"/>
    </source>
</evidence>
<organism evidence="7 8">
    <name type="scientific">Halorhodospira halochloris</name>
    <name type="common">Ectothiorhodospira halochloris</name>
    <dbReference type="NCBI Taxonomy" id="1052"/>
    <lineage>
        <taxon>Bacteria</taxon>
        <taxon>Pseudomonadati</taxon>
        <taxon>Pseudomonadota</taxon>
        <taxon>Gammaproteobacteria</taxon>
        <taxon>Chromatiales</taxon>
        <taxon>Ectothiorhodospiraceae</taxon>
        <taxon>Halorhodospira</taxon>
    </lineage>
</organism>
<sequence length="164" mass="18122">MAEDNTNGNGKDSSATAAGGQDAQQQRFQIAKVYLSDVSFEAPNTPEAFRSEWKPQVDVELGSRAKNLDENTYDVLLTVTVTAKNNEQTAYLCEVKQGGVFRLEGFTNQELDRVLGAFCPGQLFPFAREAINDLVVKGGFPQLLLAPVNFEALYQQQRQQATQQ</sequence>
<dbReference type="PANTHER" id="PTHR36918:SF1">
    <property type="entry name" value="PROTEIN-EXPORT PROTEIN SECB"/>
    <property type="match status" value="1"/>
</dbReference>
<evidence type="ECO:0000256" key="4">
    <source>
        <dbReference type="ARBA" id="ARBA00023010"/>
    </source>
</evidence>
<dbReference type="EMBL" id="AP017372">
    <property type="protein sequence ID" value="BAU56684.1"/>
    <property type="molecule type" value="Genomic_DNA"/>
</dbReference>
<dbReference type="KEGG" id="hhk:HH1059_00150"/>
<dbReference type="GO" id="GO:0005737">
    <property type="term" value="C:cytoplasm"/>
    <property type="evidence" value="ECO:0007669"/>
    <property type="project" value="UniProtKB-SubCell"/>
</dbReference>
<comment type="subcellular location">
    <subcellularLocation>
        <location evidence="5">Cytoplasm</location>
    </subcellularLocation>
</comment>
<feature type="compositionally biased region" description="Low complexity" evidence="6">
    <location>
        <begin position="15"/>
        <end position="24"/>
    </location>
</feature>
<name>A0A0X8X6U5_HALHR</name>
<keyword evidence="3 5" id="KW-0653">Protein transport</keyword>
<protein>
    <recommendedName>
        <fullName evidence="5">Protein-export protein SecB</fullName>
    </recommendedName>
</protein>
<evidence type="ECO:0000256" key="2">
    <source>
        <dbReference type="ARBA" id="ARBA00022448"/>
    </source>
</evidence>
<keyword evidence="4 5" id="KW-0811">Translocation</keyword>
<proteinExistence type="inferred from homology"/>
<gene>
    <name evidence="5 7" type="primary">secB</name>
    <name evidence="7" type="ORF">HH1059_00150</name>
</gene>
<dbReference type="NCBIfam" id="TIGR00809">
    <property type="entry name" value="secB"/>
    <property type="match status" value="1"/>
</dbReference>
<dbReference type="GO" id="GO:0051082">
    <property type="term" value="F:unfolded protein binding"/>
    <property type="evidence" value="ECO:0007669"/>
    <property type="project" value="InterPro"/>
</dbReference>
<dbReference type="OrthoDB" id="9795145at2"/>
<dbReference type="PANTHER" id="PTHR36918">
    <property type="match status" value="1"/>
</dbReference>
<dbReference type="InterPro" id="IPR003708">
    <property type="entry name" value="SecB"/>
</dbReference>
<dbReference type="Gene3D" id="3.10.420.10">
    <property type="entry name" value="SecB-like"/>
    <property type="match status" value="1"/>
</dbReference>
<dbReference type="NCBIfam" id="NF004393">
    <property type="entry name" value="PRK05751.1-4"/>
    <property type="match status" value="1"/>
</dbReference>
<keyword evidence="5" id="KW-0963">Cytoplasm</keyword>
<keyword evidence="5" id="KW-0143">Chaperone</keyword>
<dbReference type="GO" id="GO:0006457">
    <property type="term" value="P:protein folding"/>
    <property type="evidence" value="ECO:0007669"/>
    <property type="project" value="UniProtKB-UniRule"/>
</dbReference>
<evidence type="ECO:0000256" key="6">
    <source>
        <dbReference type="SAM" id="MobiDB-lite"/>
    </source>
</evidence>
<reference evidence="7" key="1">
    <citation type="submission" date="2016-02" db="EMBL/GenBank/DDBJ databases">
        <title>Halorhodospira halochloris DSM-1059 complete genome, version 2.</title>
        <authorList>
            <person name="Tsukatani Y."/>
        </authorList>
    </citation>
    <scope>NUCLEOTIDE SEQUENCE</scope>
    <source>
        <strain evidence="7">DSM 1059</strain>
    </source>
</reference>
<evidence type="ECO:0000313" key="8">
    <source>
        <dbReference type="Proteomes" id="UP000218890"/>
    </source>
</evidence>
<dbReference type="InterPro" id="IPR035958">
    <property type="entry name" value="SecB-like_sf"/>
</dbReference>
<keyword evidence="8" id="KW-1185">Reference proteome</keyword>
<dbReference type="RefSeq" id="WP_096406860.1">
    <property type="nucleotide sequence ID" value="NZ_AP017372.2"/>
</dbReference>
<evidence type="ECO:0000256" key="1">
    <source>
        <dbReference type="ARBA" id="ARBA00009990"/>
    </source>
</evidence>
<dbReference type="GO" id="GO:0051262">
    <property type="term" value="P:protein tetramerization"/>
    <property type="evidence" value="ECO:0007669"/>
    <property type="project" value="InterPro"/>
</dbReference>
<comment type="similarity">
    <text evidence="1 5">Belongs to the SecB family.</text>
</comment>
<dbReference type="HAMAP" id="MF_00821">
    <property type="entry name" value="SecB"/>
    <property type="match status" value="1"/>
</dbReference>
<dbReference type="Pfam" id="PF02556">
    <property type="entry name" value="SecB"/>
    <property type="match status" value="1"/>
</dbReference>
<dbReference type="Proteomes" id="UP000218890">
    <property type="component" value="Chromosome"/>
</dbReference>
<dbReference type="GO" id="GO:0015031">
    <property type="term" value="P:protein transport"/>
    <property type="evidence" value="ECO:0007669"/>
    <property type="project" value="UniProtKB-UniRule"/>
</dbReference>
<feature type="region of interest" description="Disordered" evidence="6">
    <location>
        <begin position="1"/>
        <end position="24"/>
    </location>
</feature>
<accession>A0A0X8X6U5</accession>
<dbReference type="AlphaFoldDB" id="A0A0X8X6U5"/>
<comment type="function">
    <text evidence="5">One of the proteins required for the normal export of preproteins out of the cell cytoplasm. It is a molecular chaperone that binds to a subset of precursor proteins, maintaining them in a translocation-competent state. It also specifically binds to its receptor SecA.</text>
</comment>
<keyword evidence="2 5" id="KW-0813">Transport</keyword>
<evidence type="ECO:0000256" key="5">
    <source>
        <dbReference type="HAMAP-Rule" id="MF_00821"/>
    </source>
</evidence>